<dbReference type="Pfam" id="PF08245">
    <property type="entry name" value="Mur_ligase_M"/>
    <property type="match status" value="1"/>
</dbReference>
<dbReference type="InterPro" id="IPR036615">
    <property type="entry name" value="Mur_ligase_C_dom_sf"/>
</dbReference>
<dbReference type="GO" id="GO:0005524">
    <property type="term" value="F:ATP binding"/>
    <property type="evidence" value="ECO:0007669"/>
    <property type="project" value="UniProtKB-UniRule"/>
</dbReference>
<dbReference type="GO" id="GO:0008360">
    <property type="term" value="P:regulation of cell shape"/>
    <property type="evidence" value="ECO:0007669"/>
    <property type="project" value="UniProtKB-KW"/>
</dbReference>
<dbReference type="Pfam" id="PF01225">
    <property type="entry name" value="Mur_ligase"/>
    <property type="match status" value="1"/>
</dbReference>
<dbReference type="SUPFAM" id="SSF53623">
    <property type="entry name" value="MurD-like peptide ligases, catalytic domain"/>
    <property type="match status" value="1"/>
</dbReference>
<keyword evidence="9 14" id="KW-0133">Cell shape</keyword>
<protein>
    <recommendedName>
        <fullName evidence="3 14">UDP-N-acetylmuramate--L-alanine ligase</fullName>
        <ecNumber evidence="3 14">6.3.2.8</ecNumber>
    </recommendedName>
    <alternativeName>
        <fullName evidence="14">UDP-N-acetylmuramoyl-L-alanine synthetase</fullName>
    </alternativeName>
</protein>
<dbReference type="InterPro" id="IPR000713">
    <property type="entry name" value="Mur_ligase_N"/>
</dbReference>
<evidence type="ECO:0000259" key="15">
    <source>
        <dbReference type="Pfam" id="PF01225"/>
    </source>
</evidence>
<evidence type="ECO:0000256" key="9">
    <source>
        <dbReference type="ARBA" id="ARBA00022960"/>
    </source>
</evidence>
<comment type="function">
    <text evidence="14">Cell wall formation.</text>
</comment>
<dbReference type="InterPro" id="IPR013221">
    <property type="entry name" value="Mur_ligase_cen"/>
</dbReference>
<accession>A0A2X2YP43</accession>
<evidence type="ECO:0000313" key="18">
    <source>
        <dbReference type="EMBL" id="SQB64661.1"/>
    </source>
</evidence>
<evidence type="ECO:0000256" key="7">
    <source>
        <dbReference type="ARBA" id="ARBA00022741"/>
    </source>
</evidence>
<evidence type="ECO:0000256" key="5">
    <source>
        <dbReference type="ARBA" id="ARBA00022598"/>
    </source>
</evidence>
<dbReference type="PANTHER" id="PTHR43445:SF3">
    <property type="entry name" value="UDP-N-ACETYLMURAMATE--L-ALANINE LIGASE"/>
    <property type="match status" value="1"/>
</dbReference>
<dbReference type="InterPro" id="IPR004101">
    <property type="entry name" value="Mur_ligase_C"/>
</dbReference>
<evidence type="ECO:0000256" key="14">
    <source>
        <dbReference type="HAMAP-Rule" id="MF_00046"/>
    </source>
</evidence>
<dbReference type="AlphaFoldDB" id="A0A2X2YP43"/>
<dbReference type="Gene3D" id="3.90.190.20">
    <property type="entry name" value="Mur ligase, C-terminal domain"/>
    <property type="match status" value="1"/>
</dbReference>
<reference evidence="18 19" key="1">
    <citation type="submission" date="2018-06" db="EMBL/GenBank/DDBJ databases">
        <authorList>
            <consortium name="Pathogen Informatics"/>
            <person name="Doyle S."/>
        </authorList>
    </citation>
    <scope>NUCLEOTIDE SEQUENCE [LARGE SCALE GENOMIC DNA]</scope>
    <source>
        <strain evidence="18 19">NCTC11820</strain>
    </source>
</reference>
<dbReference type="UniPathway" id="UPA00219"/>
<keyword evidence="10 14" id="KW-0573">Peptidoglycan synthesis</keyword>
<keyword evidence="5 14" id="KW-0436">Ligase</keyword>
<dbReference type="GO" id="GO:0009252">
    <property type="term" value="P:peptidoglycan biosynthetic process"/>
    <property type="evidence" value="ECO:0007669"/>
    <property type="project" value="UniProtKB-UniRule"/>
</dbReference>
<evidence type="ECO:0000259" key="16">
    <source>
        <dbReference type="Pfam" id="PF02875"/>
    </source>
</evidence>
<dbReference type="GO" id="GO:0005737">
    <property type="term" value="C:cytoplasm"/>
    <property type="evidence" value="ECO:0007669"/>
    <property type="project" value="UniProtKB-SubCell"/>
</dbReference>
<evidence type="ECO:0000256" key="12">
    <source>
        <dbReference type="ARBA" id="ARBA00023316"/>
    </source>
</evidence>
<keyword evidence="4 14" id="KW-0963">Cytoplasm</keyword>
<gene>
    <name evidence="14 18" type="primary">murC</name>
    <name evidence="18" type="ORF">NCTC11820_01013</name>
</gene>
<evidence type="ECO:0000256" key="11">
    <source>
        <dbReference type="ARBA" id="ARBA00023306"/>
    </source>
</evidence>
<evidence type="ECO:0000313" key="19">
    <source>
        <dbReference type="Proteomes" id="UP000250245"/>
    </source>
</evidence>
<proteinExistence type="inferred from homology"/>
<feature type="domain" description="Mur ligase C-terminal" evidence="16">
    <location>
        <begin position="344"/>
        <end position="470"/>
    </location>
</feature>
<keyword evidence="12 14" id="KW-0961">Cell wall biogenesis/degradation</keyword>
<keyword evidence="11 14" id="KW-0131">Cell cycle</keyword>
<evidence type="ECO:0000256" key="8">
    <source>
        <dbReference type="ARBA" id="ARBA00022840"/>
    </source>
</evidence>
<dbReference type="NCBIfam" id="TIGR01082">
    <property type="entry name" value="murC"/>
    <property type="match status" value="1"/>
</dbReference>
<dbReference type="SUPFAM" id="SSF51984">
    <property type="entry name" value="MurCD N-terminal domain"/>
    <property type="match status" value="1"/>
</dbReference>
<evidence type="ECO:0000256" key="2">
    <source>
        <dbReference type="ARBA" id="ARBA00004752"/>
    </source>
</evidence>
<evidence type="ECO:0000256" key="10">
    <source>
        <dbReference type="ARBA" id="ARBA00022984"/>
    </source>
</evidence>
<comment type="similarity">
    <text evidence="14">Belongs to the MurCDEF family.</text>
</comment>
<dbReference type="InterPro" id="IPR005758">
    <property type="entry name" value="UDP-N-AcMur_Ala_ligase_MurC"/>
</dbReference>
<comment type="pathway">
    <text evidence="2 14">Cell wall biogenesis; peptidoglycan biosynthesis.</text>
</comment>
<dbReference type="HAMAP" id="MF_00046">
    <property type="entry name" value="MurC"/>
    <property type="match status" value="1"/>
</dbReference>
<dbReference type="RefSeq" id="WP_013189487.1">
    <property type="nucleotide sequence ID" value="NZ_CP068112.1"/>
</dbReference>
<dbReference type="Gene3D" id="3.40.50.720">
    <property type="entry name" value="NAD(P)-binding Rossmann-like Domain"/>
    <property type="match status" value="1"/>
</dbReference>
<dbReference type="PANTHER" id="PTHR43445">
    <property type="entry name" value="UDP-N-ACETYLMURAMATE--L-ALANINE LIGASE-RELATED"/>
    <property type="match status" value="1"/>
</dbReference>
<dbReference type="InterPro" id="IPR050061">
    <property type="entry name" value="MurCDEF_pg_biosynth"/>
</dbReference>
<keyword evidence="8 14" id="KW-0067">ATP-binding</keyword>
<dbReference type="EMBL" id="UASJ01000001">
    <property type="protein sequence ID" value="SQB64661.1"/>
    <property type="molecule type" value="Genomic_DNA"/>
</dbReference>
<sequence>MHEFKDSSTNLSNVTAAHEVPSDQEFYLIGIGGAGMSVLALLLHDLGYQVSGSDQVPADTLGQLREAGINVYVGHREEQVPANAIVVVTSAIHEDNPEAARAKALGLEIWHRSQALDFCTRSHELVAVAGAHGKTSTSSMMAHALLDIGADPSFAIGGIIADLGTGARLGSGSAFVIEADESDGSFLNYSPAVEVITNIEPDHLDHWGSSAAFEQAFVDFTGRLRKGGALVLCADDAGVKRLAEQVSERGGADGPRVISYGFGVPLAGDVVVQLHEPELGPGRGQCQVTITDAGQQVFHGQLNLRIGGQHMLLNAGGALGAAYVLGVDLPQFIAALRTFSGADRRMQPVGERDGVRIYDDYGHHPTEIAATLQAARDLAGKGRLLVCFQPHLYSRTYHNVDAFARVFATVDDLTVCSVYAAREAPIPGVNGNIITEHLGKGTYVADMYAAGLHAFRAARPGDFLLFLGAGSITHVGHAIAAGHDYASVEQATQAKASQA</sequence>
<dbReference type="GO" id="GO:0071555">
    <property type="term" value="P:cell wall organization"/>
    <property type="evidence" value="ECO:0007669"/>
    <property type="project" value="UniProtKB-KW"/>
</dbReference>
<evidence type="ECO:0000256" key="4">
    <source>
        <dbReference type="ARBA" id="ARBA00022490"/>
    </source>
</evidence>
<dbReference type="GO" id="GO:0008763">
    <property type="term" value="F:UDP-N-acetylmuramate-L-alanine ligase activity"/>
    <property type="evidence" value="ECO:0007669"/>
    <property type="project" value="UniProtKB-UniRule"/>
</dbReference>
<dbReference type="GeneID" id="55565684"/>
<dbReference type="GO" id="GO:0051301">
    <property type="term" value="P:cell division"/>
    <property type="evidence" value="ECO:0007669"/>
    <property type="project" value="UniProtKB-KW"/>
</dbReference>
<dbReference type="OMA" id="DITYQLR"/>
<comment type="catalytic activity">
    <reaction evidence="13 14">
        <text>UDP-N-acetyl-alpha-D-muramate + L-alanine + ATP = UDP-N-acetyl-alpha-D-muramoyl-L-alanine + ADP + phosphate + H(+)</text>
        <dbReference type="Rhea" id="RHEA:23372"/>
        <dbReference type="ChEBI" id="CHEBI:15378"/>
        <dbReference type="ChEBI" id="CHEBI:30616"/>
        <dbReference type="ChEBI" id="CHEBI:43474"/>
        <dbReference type="ChEBI" id="CHEBI:57972"/>
        <dbReference type="ChEBI" id="CHEBI:70757"/>
        <dbReference type="ChEBI" id="CHEBI:83898"/>
        <dbReference type="ChEBI" id="CHEBI:456216"/>
        <dbReference type="EC" id="6.3.2.8"/>
    </reaction>
</comment>
<evidence type="ECO:0000256" key="1">
    <source>
        <dbReference type="ARBA" id="ARBA00004496"/>
    </source>
</evidence>
<dbReference type="InterPro" id="IPR036565">
    <property type="entry name" value="Mur-like_cat_sf"/>
</dbReference>
<dbReference type="SUPFAM" id="SSF53244">
    <property type="entry name" value="MurD-like peptide ligases, peptide-binding domain"/>
    <property type="match status" value="1"/>
</dbReference>
<feature type="domain" description="Mur ligase central" evidence="17">
    <location>
        <begin position="128"/>
        <end position="322"/>
    </location>
</feature>
<name>A0A2X2YP43_9ACTO</name>
<evidence type="ECO:0000256" key="13">
    <source>
        <dbReference type="ARBA" id="ARBA00047833"/>
    </source>
</evidence>
<evidence type="ECO:0000259" key="17">
    <source>
        <dbReference type="Pfam" id="PF08245"/>
    </source>
</evidence>
<feature type="domain" description="Mur ligase N-terminal catalytic" evidence="15">
    <location>
        <begin position="26"/>
        <end position="117"/>
    </location>
</feature>
<dbReference type="Gene3D" id="3.40.1190.10">
    <property type="entry name" value="Mur-like, catalytic domain"/>
    <property type="match status" value="1"/>
</dbReference>
<comment type="subcellular location">
    <subcellularLocation>
        <location evidence="1 14">Cytoplasm</location>
    </subcellularLocation>
</comment>
<dbReference type="Proteomes" id="UP000250245">
    <property type="component" value="Unassembled WGS sequence"/>
</dbReference>
<evidence type="ECO:0000256" key="6">
    <source>
        <dbReference type="ARBA" id="ARBA00022618"/>
    </source>
</evidence>
<dbReference type="EC" id="6.3.2.8" evidence="3 14"/>
<evidence type="ECO:0000256" key="3">
    <source>
        <dbReference type="ARBA" id="ARBA00012211"/>
    </source>
</evidence>
<organism evidence="18 19">
    <name type="scientific">Mobiluncus curtisii</name>
    <dbReference type="NCBI Taxonomy" id="2051"/>
    <lineage>
        <taxon>Bacteria</taxon>
        <taxon>Bacillati</taxon>
        <taxon>Actinomycetota</taxon>
        <taxon>Actinomycetes</taxon>
        <taxon>Actinomycetales</taxon>
        <taxon>Actinomycetaceae</taxon>
        <taxon>Mobiluncus</taxon>
    </lineage>
</organism>
<dbReference type="Pfam" id="PF02875">
    <property type="entry name" value="Mur_ligase_C"/>
    <property type="match status" value="1"/>
</dbReference>
<keyword evidence="7 14" id="KW-0547">Nucleotide-binding</keyword>
<keyword evidence="6 14" id="KW-0132">Cell division</keyword>
<feature type="binding site" evidence="14">
    <location>
        <begin position="130"/>
        <end position="136"/>
    </location>
    <ligand>
        <name>ATP</name>
        <dbReference type="ChEBI" id="CHEBI:30616"/>
    </ligand>
</feature>